<comment type="caution">
    <text evidence="1">The sequence shown here is derived from an EMBL/GenBank/DDBJ whole genome shotgun (WGS) entry which is preliminary data.</text>
</comment>
<dbReference type="AlphaFoldDB" id="A0A6H9G482"/>
<organism evidence="1 2">
    <name type="scientific">Microcystis aeruginosa NIES-3787</name>
    <dbReference type="NCBI Taxonomy" id="2517782"/>
    <lineage>
        <taxon>Bacteria</taxon>
        <taxon>Bacillati</taxon>
        <taxon>Cyanobacteriota</taxon>
        <taxon>Cyanophyceae</taxon>
        <taxon>Oscillatoriophycideae</taxon>
        <taxon>Chroococcales</taxon>
        <taxon>Microcystaceae</taxon>
        <taxon>Microcystis</taxon>
    </lineage>
</organism>
<dbReference type="EMBL" id="BJCH01000004">
    <property type="protein sequence ID" value="GCL44969.1"/>
    <property type="molecule type" value="Genomic_DNA"/>
</dbReference>
<evidence type="ECO:0000313" key="2">
    <source>
        <dbReference type="Proteomes" id="UP000438874"/>
    </source>
</evidence>
<evidence type="ECO:0000313" key="1">
    <source>
        <dbReference type="EMBL" id="GCL44969.1"/>
    </source>
</evidence>
<gene>
    <name evidence="1" type="ORF">NIES3787_06490</name>
</gene>
<reference evidence="1 2" key="1">
    <citation type="submission" date="2019-02" db="EMBL/GenBank/DDBJ databases">
        <title>Draft genome sequence of Arthrospira platensis NIES-3787.</title>
        <authorList>
            <person name="Yamaguchi H."/>
            <person name="Suzuki S."/>
            <person name="Kawachi M."/>
        </authorList>
    </citation>
    <scope>NUCLEOTIDE SEQUENCE [LARGE SCALE GENOMIC DNA]</scope>
    <source>
        <strain evidence="1 2">NIES-3787</strain>
    </source>
</reference>
<sequence length="36" mass="3988">MINATVYSIYLNGEVQSFPFEESAVDTKLGYTSSLI</sequence>
<protein>
    <submittedName>
        <fullName evidence="1">Uncharacterized protein</fullName>
    </submittedName>
</protein>
<accession>A0A6H9G482</accession>
<name>A0A6H9G482_MICAE</name>
<dbReference type="Proteomes" id="UP000438874">
    <property type="component" value="Unassembled WGS sequence"/>
</dbReference>
<proteinExistence type="predicted"/>